<evidence type="ECO:0000313" key="1">
    <source>
        <dbReference type="EMBL" id="SVB89358.1"/>
    </source>
</evidence>
<reference evidence="1" key="1">
    <citation type="submission" date="2018-05" db="EMBL/GenBank/DDBJ databases">
        <authorList>
            <person name="Lanie J.A."/>
            <person name="Ng W.-L."/>
            <person name="Kazmierczak K.M."/>
            <person name="Andrzejewski T.M."/>
            <person name="Davidsen T.M."/>
            <person name="Wayne K.J."/>
            <person name="Tettelin H."/>
            <person name="Glass J.I."/>
            <person name="Rusch D."/>
            <person name="Podicherti R."/>
            <person name="Tsui H.-C.T."/>
            <person name="Winkler M.E."/>
        </authorList>
    </citation>
    <scope>NUCLEOTIDE SEQUENCE</scope>
</reference>
<name>A0A382HPX9_9ZZZZ</name>
<sequence>VMTRAFLLALFLLPVQDDTRVDEAVARFEKTWKKSREDHIRSGSIIRLTNLRDPKILAALSGKLPRERSPLLREKLVFAIGQYTESPEAAKILFDELKMNRKNPNVIQVALQQLGEMKPAITRPRVKEVNPLIASRDLTLAVTAVRTLGFVRHKSSVRALIERLRRCQQDMRKFILGEKLPDCSDSG</sequence>
<proteinExistence type="predicted"/>
<dbReference type="AlphaFoldDB" id="A0A382HPX9"/>
<protein>
    <recommendedName>
        <fullName evidence="2">HEAT repeat domain-containing protein</fullName>
    </recommendedName>
</protein>
<feature type="non-terminal residue" evidence="1">
    <location>
        <position position="1"/>
    </location>
</feature>
<dbReference type="InterPro" id="IPR016024">
    <property type="entry name" value="ARM-type_fold"/>
</dbReference>
<dbReference type="EMBL" id="UINC01062587">
    <property type="protein sequence ID" value="SVB89358.1"/>
    <property type="molecule type" value="Genomic_DNA"/>
</dbReference>
<dbReference type="SUPFAM" id="SSF48371">
    <property type="entry name" value="ARM repeat"/>
    <property type="match status" value="1"/>
</dbReference>
<accession>A0A382HPX9</accession>
<gene>
    <name evidence="1" type="ORF">METZ01_LOCUS242212</name>
</gene>
<evidence type="ECO:0008006" key="2">
    <source>
        <dbReference type="Google" id="ProtNLM"/>
    </source>
</evidence>
<dbReference type="Gene3D" id="1.25.10.10">
    <property type="entry name" value="Leucine-rich Repeat Variant"/>
    <property type="match status" value="1"/>
</dbReference>
<organism evidence="1">
    <name type="scientific">marine metagenome</name>
    <dbReference type="NCBI Taxonomy" id="408172"/>
    <lineage>
        <taxon>unclassified sequences</taxon>
        <taxon>metagenomes</taxon>
        <taxon>ecological metagenomes</taxon>
    </lineage>
</organism>
<dbReference type="InterPro" id="IPR011989">
    <property type="entry name" value="ARM-like"/>
</dbReference>